<evidence type="ECO:0000256" key="1">
    <source>
        <dbReference type="ARBA" id="ARBA00004651"/>
    </source>
</evidence>
<feature type="transmembrane region" description="Helical" evidence="8">
    <location>
        <begin position="312"/>
        <end position="331"/>
    </location>
</feature>
<dbReference type="CDD" id="cd13123">
    <property type="entry name" value="MATE_MurJ_like"/>
    <property type="match status" value="1"/>
</dbReference>
<name>A0ABU0AW75_9FIRM</name>
<evidence type="ECO:0000256" key="6">
    <source>
        <dbReference type="ARBA" id="ARBA00022989"/>
    </source>
</evidence>
<sequence length="526" mass="57088">MNKKNTIAQSTLAIIIFSLIGKVMGFARETMQAAIFGATHEASAFVLAQGATSMISTLITTAIATTFIPVMQKVERELGDDHRLSYTNNLIWISLIITTFVTVLGIFFSPYIAKLTAAQARPETYKLVVQLVEVGMPVVIFSAMVGVFTGFLQYGGKFAAAGAIAIPLNLVYIIYLACFSKTFGVLGLTVASVIAVFVQIIFLMPSSFKIGFRPKFIVNFKDRYVREAVILSLPVLVSTSVNDINVFVNRNLASGMSDSAPAILNVSNKMNTLILGIFITAVTAIIFPILARSFSDGDVLKGKKVMNASIKSVLFLTIPATVGMFILARPIIDIAFVHGKFTPADGMEATSTLRCYSLALISISLSNVLNRVYYSLEDTKTPFYIGVINVAINVGLNLLVAHKFGTQGLAASVSIATTIAVLISFYLLHKKIGNLGTKSYIKAIIKTGLSSFLMGLVAFIYFPMENIVCRAFSSNAALTVTKLICLMIVVGLALIVYLVSMYLLGVREIRDITKIIKKKIKNKFAK</sequence>
<evidence type="ECO:0000256" key="9">
    <source>
        <dbReference type="PIRNR" id="PIRNR002869"/>
    </source>
</evidence>
<feature type="transmembrane region" description="Helical" evidence="8">
    <location>
        <begin position="273"/>
        <end position="291"/>
    </location>
</feature>
<feature type="transmembrane region" description="Helical" evidence="8">
    <location>
        <begin position="351"/>
        <end position="369"/>
    </location>
</feature>
<feature type="transmembrane region" description="Helical" evidence="8">
    <location>
        <begin position="90"/>
        <end position="113"/>
    </location>
</feature>
<feature type="transmembrane region" description="Helical" evidence="8">
    <location>
        <begin position="6"/>
        <end position="24"/>
    </location>
</feature>
<dbReference type="PRINTS" id="PR01806">
    <property type="entry name" value="VIRFACTRMVIN"/>
</dbReference>
<organism evidence="10 11">
    <name type="scientific">Peptoniphilus koenoeneniae</name>
    <dbReference type="NCBI Taxonomy" id="507751"/>
    <lineage>
        <taxon>Bacteria</taxon>
        <taxon>Bacillati</taxon>
        <taxon>Bacillota</taxon>
        <taxon>Tissierellia</taxon>
        <taxon>Tissierellales</taxon>
        <taxon>Peptoniphilaceae</taxon>
        <taxon>Peptoniphilus</taxon>
    </lineage>
</organism>
<keyword evidence="7 8" id="KW-0472">Membrane</keyword>
<dbReference type="InterPro" id="IPR004268">
    <property type="entry name" value="MurJ"/>
</dbReference>
<keyword evidence="5 8" id="KW-0573">Peptidoglycan synthesis</keyword>
<dbReference type="PANTHER" id="PTHR47019">
    <property type="entry name" value="LIPID II FLIPPASE MURJ"/>
    <property type="match status" value="1"/>
</dbReference>
<reference evidence="10 11" key="1">
    <citation type="submission" date="2023-07" db="EMBL/GenBank/DDBJ databases">
        <title>Genomic Encyclopedia of Type Strains, Phase IV (KMG-IV): sequencing the most valuable type-strain genomes for metagenomic binning, comparative biology and taxonomic classification.</title>
        <authorList>
            <person name="Goeker M."/>
        </authorList>
    </citation>
    <scope>NUCLEOTIDE SEQUENCE [LARGE SCALE GENOMIC DNA]</scope>
    <source>
        <strain evidence="10 11">DSM 22616</strain>
    </source>
</reference>
<comment type="pathway">
    <text evidence="8">Cell wall biogenesis; peptidoglycan biosynthesis.</text>
</comment>
<keyword evidence="8 9" id="KW-0961">Cell wall biogenesis/degradation</keyword>
<gene>
    <name evidence="8" type="primary">murJ</name>
    <name evidence="10" type="ORF">J2S72_001545</name>
</gene>
<evidence type="ECO:0000256" key="7">
    <source>
        <dbReference type="ARBA" id="ARBA00023136"/>
    </source>
</evidence>
<evidence type="ECO:0000313" key="10">
    <source>
        <dbReference type="EMBL" id="MDQ0275516.1"/>
    </source>
</evidence>
<comment type="caution">
    <text evidence="10">The sequence shown here is derived from an EMBL/GenBank/DDBJ whole genome shotgun (WGS) entry which is preliminary data.</text>
</comment>
<comment type="function">
    <text evidence="8 9">Involved in peptidoglycan biosynthesis. Transports lipid-linked peptidoglycan precursors from the inner to the outer leaflet of the cytoplasmic membrane.</text>
</comment>
<keyword evidence="11" id="KW-1185">Reference proteome</keyword>
<feature type="transmembrane region" description="Helical" evidence="8">
    <location>
        <begin position="45"/>
        <end position="70"/>
    </location>
</feature>
<dbReference type="RefSeq" id="WP_307495285.1">
    <property type="nucleotide sequence ID" value="NZ_JAUSTN010000008.1"/>
</dbReference>
<feature type="transmembrane region" description="Helical" evidence="8">
    <location>
        <begin position="158"/>
        <end position="178"/>
    </location>
</feature>
<comment type="subcellular location">
    <subcellularLocation>
        <location evidence="1 8">Cell membrane</location>
        <topology evidence="1 8">Multi-pass membrane protein</topology>
    </subcellularLocation>
</comment>
<dbReference type="InterPro" id="IPR051050">
    <property type="entry name" value="Lipid_II_flippase_MurJ/MviN"/>
</dbReference>
<dbReference type="EMBL" id="JAUSTN010000008">
    <property type="protein sequence ID" value="MDQ0275516.1"/>
    <property type="molecule type" value="Genomic_DNA"/>
</dbReference>
<evidence type="ECO:0000256" key="5">
    <source>
        <dbReference type="ARBA" id="ARBA00022984"/>
    </source>
</evidence>
<protein>
    <recommendedName>
        <fullName evidence="8">Probable lipid II flippase MurJ</fullName>
    </recommendedName>
</protein>
<keyword evidence="4 8" id="KW-0133">Cell shape</keyword>
<keyword evidence="3 8" id="KW-0812">Transmembrane</keyword>
<feature type="transmembrane region" description="Helical" evidence="8">
    <location>
        <begin position="134"/>
        <end position="152"/>
    </location>
</feature>
<evidence type="ECO:0000256" key="4">
    <source>
        <dbReference type="ARBA" id="ARBA00022960"/>
    </source>
</evidence>
<dbReference type="PIRSF" id="PIRSF002869">
    <property type="entry name" value="MviN"/>
    <property type="match status" value="1"/>
</dbReference>
<evidence type="ECO:0000256" key="3">
    <source>
        <dbReference type="ARBA" id="ARBA00022692"/>
    </source>
</evidence>
<dbReference type="Proteomes" id="UP001236559">
    <property type="component" value="Unassembled WGS sequence"/>
</dbReference>
<keyword evidence="8 9" id="KW-0813">Transport</keyword>
<feature type="transmembrane region" description="Helical" evidence="8">
    <location>
        <begin position="408"/>
        <end position="428"/>
    </location>
</feature>
<keyword evidence="2 8" id="KW-1003">Cell membrane</keyword>
<feature type="transmembrane region" description="Helical" evidence="8">
    <location>
        <begin position="185"/>
        <end position="204"/>
    </location>
</feature>
<dbReference type="Pfam" id="PF03023">
    <property type="entry name" value="MurJ"/>
    <property type="match status" value="1"/>
</dbReference>
<dbReference type="NCBIfam" id="TIGR01695">
    <property type="entry name" value="murJ_mviN"/>
    <property type="match status" value="1"/>
</dbReference>
<keyword evidence="6 8" id="KW-1133">Transmembrane helix</keyword>
<accession>A0ABU0AW75</accession>
<feature type="transmembrane region" description="Helical" evidence="8">
    <location>
        <begin position="440"/>
        <end position="464"/>
    </location>
</feature>
<evidence type="ECO:0000313" key="11">
    <source>
        <dbReference type="Proteomes" id="UP001236559"/>
    </source>
</evidence>
<feature type="transmembrane region" description="Helical" evidence="8">
    <location>
        <begin position="476"/>
        <end position="504"/>
    </location>
</feature>
<proteinExistence type="inferred from homology"/>
<comment type="similarity">
    <text evidence="8 9">Belongs to the MurJ/MviN family.</text>
</comment>
<evidence type="ECO:0000256" key="2">
    <source>
        <dbReference type="ARBA" id="ARBA00022475"/>
    </source>
</evidence>
<evidence type="ECO:0000256" key="8">
    <source>
        <dbReference type="HAMAP-Rule" id="MF_02078"/>
    </source>
</evidence>
<feature type="transmembrane region" description="Helical" evidence="8">
    <location>
        <begin position="381"/>
        <end position="402"/>
    </location>
</feature>
<dbReference type="HAMAP" id="MF_02078">
    <property type="entry name" value="MurJ_MviN"/>
    <property type="match status" value="1"/>
</dbReference>
<dbReference type="PANTHER" id="PTHR47019:SF1">
    <property type="entry name" value="LIPID II FLIPPASE MURJ"/>
    <property type="match status" value="1"/>
</dbReference>